<dbReference type="InterPro" id="IPR010235">
    <property type="entry name" value="HepT"/>
</dbReference>
<dbReference type="EMBL" id="CP011367">
    <property type="protein sequence ID" value="AKJ93881.1"/>
    <property type="molecule type" value="Genomic_DNA"/>
</dbReference>
<dbReference type="SUPFAM" id="SSF81593">
    <property type="entry name" value="Nucleotidyltransferase substrate binding subunit/domain"/>
    <property type="match status" value="1"/>
</dbReference>
<dbReference type="Gene3D" id="1.20.120.330">
    <property type="entry name" value="Nucleotidyltransferases domain 2"/>
    <property type="match status" value="1"/>
</dbReference>
<dbReference type="NCBIfam" id="TIGR01987">
    <property type="entry name" value="HI0074"/>
    <property type="match status" value="1"/>
</dbReference>
<protein>
    <recommendedName>
        <fullName evidence="3">Nucleotidyltransferase</fullName>
    </recommendedName>
</protein>
<dbReference type="Proteomes" id="UP000064201">
    <property type="component" value="Chromosome"/>
</dbReference>
<dbReference type="AlphaFoldDB" id="A0A0G3G4U5"/>
<dbReference type="KEGG" id="tvr:TVD_00220"/>
<organism evidence="1 2">
    <name type="scientific">Thioalkalivibrio versutus</name>
    <dbReference type="NCBI Taxonomy" id="106634"/>
    <lineage>
        <taxon>Bacteria</taxon>
        <taxon>Pseudomonadati</taxon>
        <taxon>Pseudomonadota</taxon>
        <taxon>Gammaproteobacteria</taxon>
        <taxon>Chromatiales</taxon>
        <taxon>Ectothiorhodospiraceae</taxon>
        <taxon>Thioalkalivibrio</taxon>
    </lineage>
</organism>
<accession>A0A0G3G4U5</accession>
<gene>
    <name evidence="1" type="ORF">TVD_00220</name>
</gene>
<dbReference type="PATRIC" id="fig|106634.4.peg.43"/>
<proteinExistence type="predicted"/>
<dbReference type="Pfam" id="PF08780">
    <property type="entry name" value="NTase_sub_bind"/>
    <property type="match status" value="1"/>
</dbReference>
<keyword evidence="2" id="KW-1185">Reference proteome</keyword>
<dbReference type="OrthoDB" id="9810452at2"/>
<evidence type="ECO:0008006" key="3">
    <source>
        <dbReference type="Google" id="ProtNLM"/>
    </source>
</evidence>
<sequence>MTTVRESFGKALGRLEEALQAPTSDLARDASIQRFEFTFELAWKSVKAAAVPEGLECASPRSCLRLALSQSWISDEAIWLAMLDDRNRASHTYDEKLAEQLYSRLPGYLPALRQLQAALPT</sequence>
<dbReference type="RefSeq" id="WP_018951583.1">
    <property type="nucleotide sequence ID" value="NZ_CP011367.1"/>
</dbReference>
<reference evidence="1 2" key="1">
    <citation type="submission" date="2015-04" db="EMBL/GenBank/DDBJ databases">
        <title>Complete Sequence for the Genome of the Thioalkalivibrio versutus D301.</title>
        <authorList>
            <person name="Mu T."/>
            <person name="Zhou J."/>
            <person name="Xu X."/>
        </authorList>
    </citation>
    <scope>NUCLEOTIDE SEQUENCE [LARGE SCALE GENOMIC DNA]</scope>
    <source>
        <strain evidence="1 2">D301</strain>
    </source>
</reference>
<dbReference type="STRING" id="106634.TVD_00220"/>
<evidence type="ECO:0000313" key="2">
    <source>
        <dbReference type="Proteomes" id="UP000064201"/>
    </source>
</evidence>
<name>A0A0G3G4U5_9GAMM</name>
<evidence type="ECO:0000313" key="1">
    <source>
        <dbReference type="EMBL" id="AKJ93881.1"/>
    </source>
</evidence>